<evidence type="ECO:0000313" key="2">
    <source>
        <dbReference type="Proteomes" id="UP000515152"/>
    </source>
</evidence>
<feature type="compositionally biased region" description="Basic and acidic residues" evidence="1">
    <location>
        <begin position="212"/>
        <end position="224"/>
    </location>
</feature>
<feature type="region of interest" description="Disordered" evidence="1">
    <location>
        <begin position="201"/>
        <end position="224"/>
    </location>
</feature>
<reference evidence="3" key="1">
    <citation type="submission" date="2025-08" db="UniProtKB">
        <authorList>
            <consortium name="RefSeq"/>
        </authorList>
    </citation>
    <scope>IDENTIFICATION</scope>
</reference>
<gene>
    <name evidence="3" type="primary">LOC122132885</name>
</gene>
<proteinExistence type="predicted"/>
<feature type="region of interest" description="Disordered" evidence="1">
    <location>
        <begin position="1"/>
        <end position="22"/>
    </location>
</feature>
<protein>
    <submittedName>
        <fullName evidence="3">Trichohyalin-like</fullName>
    </submittedName>
</protein>
<dbReference type="Proteomes" id="UP000515152">
    <property type="component" value="Chromosome 5"/>
</dbReference>
<evidence type="ECO:0000256" key="1">
    <source>
        <dbReference type="SAM" id="MobiDB-lite"/>
    </source>
</evidence>
<organism evidence="2 3">
    <name type="scientific">Clupea harengus</name>
    <name type="common">Atlantic herring</name>
    <dbReference type="NCBI Taxonomy" id="7950"/>
    <lineage>
        <taxon>Eukaryota</taxon>
        <taxon>Metazoa</taxon>
        <taxon>Chordata</taxon>
        <taxon>Craniata</taxon>
        <taxon>Vertebrata</taxon>
        <taxon>Euteleostomi</taxon>
        <taxon>Actinopterygii</taxon>
        <taxon>Neopterygii</taxon>
        <taxon>Teleostei</taxon>
        <taxon>Clupei</taxon>
        <taxon>Clupeiformes</taxon>
        <taxon>Clupeoidei</taxon>
        <taxon>Clupeidae</taxon>
        <taxon>Clupea</taxon>
    </lineage>
</organism>
<keyword evidence="2" id="KW-1185">Reference proteome</keyword>
<dbReference type="KEGG" id="char:122132885"/>
<feature type="region of interest" description="Disordered" evidence="1">
    <location>
        <begin position="40"/>
        <end position="132"/>
    </location>
</feature>
<dbReference type="RefSeq" id="XP_042563666.1">
    <property type="nucleotide sequence ID" value="XM_042707732.1"/>
</dbReference>
<name>A0A8M1KHW3_CLUHA</name>
<evidence type="ECO:0000313" key="3">
    <source>
        <dbReference type="RefSeq" id="XP_042563666.1"/>
    </source>
</evidence>
<sequence length="265" mass="31488">MRASQVMAHAEQNEMDISLEERKRQVTKELKEFTREVNKVLDGVSDPDSEESESGNVSVSDEYTTESVWEMDMKAKKARSRQEMDRLKQDKRQRDVERERELERKRELKRLQRAKREQQVVEERGGEQQMNIKAKQKAERQREMAIQQEQELSHDIEKLIQIIQEGSGTDKRLHDMARKELEGLQKAEIYYQNKKRRALERQQTEQLQIQQRQERERRREEERGAAFTRDIEKLVGYEWAGPWGIGQSYGCALGRKTVSVFKTCM</sequence>
<dbReference type="AlphaFoldDB" id="A0A8M1KHW3"/>
<dbReference type="OrthoDB" id="10680138at2759"/>
<feature type="compositionally biased region" description="Basic and acidic residues" evidence="1">
    <location>
        <begin position="71"/>
        <end position="126"/>
    </location>
</feature>
<dbReference type="GeneID" id="122132885"/>
<accession>A0A8M1KHW3</accession>